<name>A0AAD6CU13_9EURO</name>
<dbReference type="PANTHER" id="PTHR35895:SF2">
    <property type="match status" value="1"/>
</dbReference>
<keyword evidence="1" id="KW-0472">Membrane</keyword>
<organism evidence="2 3">
    <name type="scientific">Penicillium frequentans</name>
    <dbReference type="NCBI Taxonomy" id="3151616"/>
    <lineage>
        <taxon>Eukaryota</taxon>
        <taxon>Fungi</taxon>
        <taxon>Dikarya</taxon>
        <taxon>Ascomycota</taxon>
        <taxon>Pezizomycotina</taxon>
        <taxon>Eurotiomycetes</taxon>
        <taxon>Eurotiomycetidae</taxon>
        <taxon>Eurotiales</taxon>
        <taxon>Aspergillaceae</taxon>
        <taxon>Penicillium</taxon>
    </lineage>
</organism>
<gene>
    <name evidence="2" type="ORF">N7494_008132</name>
</gene>
<evidence type="ECO:0000313" key="3">
    <source>
        <dbReference type="Proteomes" id="UP001220324"/>
    </source>
</evidence>
<protein>
    <submittedName>
        <fullName evidence="2">Uncharacterized protein</fullName>
    </submittedName>
</protein>
<reference evidence="2 3" key="1">
    <citation type="journal article" date="2023" name="IMA Fungus">
        <title>Comparative genomic study of the Penicillium genus elucidates a diverse pangenome and 15 lateral gene transfer events.</title>
        <authorList>
            <person name="Petersen C."/>
            <person name="Sorensen T."/>
            <person name="Nielsen M.R."/>
            <person name="Sondergaard T.E."/>
            <person name="Sorensen J.L."/>
            <person name="Fitzpatrick D.A."/>
            <person name="Frisvad J.C."/>
            <person name="Nielsen K.L."/>
        </authorList>
    </citation>
    <scope>NUCLEOTIDE SEQUENCE [LARGE SCALE GENOMIC DNA]</scope>
    <source>
        <strain evidence="2 3">IBT 35679</strain>
    </source>
</reference>
<dbReference type="AlphaFoldDB" id="A0AAD6CU13"/>
<dbReference type="Pfam" id="PF12505">
    <property type="entry name" value="DUF3712"/>
    <property type="match status" value="1"/>
</dbReference>
<keyword evidence="3" id="KW-1185">Reference proteome</keyword>
<feature type="transmembrane region" description="Helical" evidence="1">
    <location>
        <begin position="65"/>
        <end position="89"/>
    </location>
</feature>
<accession>A0AAD6CU13</accession>
<comment type="caution">
    <text evidence="2">The sequence shown here is derived from an EMBL/GenBank/DDBJ whole genome shotgun (WGS) entry which is preliminary data.</text>
</comment>
<dbReference type="GO" id="GO:0000329">
    <property type="term" value="C:fungal-type vacuole membrane"/>
    <property type="evidence" value="ECO:0007669"/>
    <property type="project" value="InterPro"/>
</dbReference>
<evidence type="ECO:0000313" key="2">
    <source>
        <dbReference type="EMBL" id="KAJ5538653.1"/>
    </source>
</evidence>
<evidence type="ECO:0000256" key="1">
    <source>
        <dbReference type="SAM" id="Phobius"/>
    </source>
</evidence>
<dbReference type="InterPro" id="IPR046368">
    <property type="entry name" value="Tag1"/>
</dbReference>
<sequence length="470" mass="50762">MGKTIDDRPAYLSSDDAKYSLGVHRGPLATAVDDPKLEKVETAGGLSLATTQTRKAKFARHWKRFWCCYLIGNVIFLAIFLPVFFLVAIPAISQLVVDKSDLVLVSAAVMQPQPNTMQLTLLSALDLKIALPVRIDPITLNLFVRDNGAANPWGQANLTGMTIRGNSTLGVTDKFTPILNSTTWTDYVRDVVFQKETALSVKGTTDSFLGVLKSKVTMNKDVVSPTLDKFSGFSITNTSLVPTRSDGTNLVGNVTLPNPSILTLEIGTIVLDVKSGDLLIGNATVENLTLKPGNHANPMTGILDLGVILKNIGTVLKDQASSIKNGSLSLTSTTREVTYNGTRVPYYSEVMSELPLTADVSIGDTLKNTIKSFLGSGSGMNLTEIIANLKNHTSSTSGSDLLADLKEGLQSLESRDFVAEEEIDDGADTPKSLAKALKRNIHVRDIFQDEHPIKRDAMIDSLVGWLGNQQ</sequence>
<dbReference type="PANTHER" id="PTHR35895">
    <property type="entry name" value="CHROMOSOME 16, WHOLE GENOME SHOTGUN SEQUENCE"/>
    <property type="match status" value="1"/>
</dbReference>
<dbReference type="InterPro" id="IPR022185">
    <property type="entry name" value="DUF3712"/>
</dbReference>
<keyword evidence="1" id="KW-0812">Transmembrane</keyword>
<dbReference type="EMBL" id="JAQIZZ010000006">
    <property type="protein sequence ID" value="KAJ5538653.1"/>
    <property type="molecule type" value="Genomic_DNA"/>
</dbReference>
<proteinExistence type="predicted"/>
<keyword evidence="1" id="KW-1133">Transmembrane helix</keyword>
<dbReference type="Proteomes" id="UP001220324">
    <property type="component" value="Unassembled WGS sequence"/>
</dbReference>